<evidence type="ECO:0000256" key="2">
    <source>
        <dbReference type="SAM" id="SignalP"/>
    </source>
</evidence>
<dbReference type="InterPro" id="IPR001119">
    <property type="entry name" value="SLH_dom"/>
</dbReference>
<feature type="chain" id="PRO_5044096876" evidence="2">
    <location>
        <begin position="24"/>
        <end position="342"/>
    </location>
</feature>
<evidence type="ECO:0000313" key="5">
    <source>
        <dbReference type="Proteomes" id="UP000321816"/>
    </source>
</evidence>
<evidence type="ECO:0000313" key="4">
    <source>
        <dbReference type="EMBL" id="WWD79744.1"/>
    </source>
</evidence>
<feature type="signal peptide" evidence="2">
    <location>
        <begin position="1"/>
        <end position="23"/>
    </location>
</feature>
<organism evidence="4 5">
    <name type="scientific">Alkalicoccus halolimnae</name>
    <dbReference type="NCBI Taxonomy" id="1667239"/>
    <lineage>
        <taxon>Bacteria</taxon>
        <taxon>Bacillati</taxon>
        <taxon>Bacillota</taxon>
        <taxon>Bacilli</taxon>
        <taxon>Bacillales</taxon>
        <taxon>Bacillaceae</taxon>
        <taxon>Alkalicoccus</taxon>
    </lineage>
</organism>
<dbReference type="KEGG" id="ahal:FTX54_015315"/>
<dbReference type="PANTHER" id="PTHR43308:SF5">
    <property type="entry name" value="S-LAYER PROTEIN _ PEPTIDOGLYCAN ENDO-BETA-N-ACETYLGLUCOSAMINIDASE"/>
    <property type="match status" value="1"/>
</dbReference>
<dbReference type="OrthoDB" id="2753303at2"/>
<dbReference type="EMBL" id="CP144914">
    <property type="protein sequence ID" value="WWD79744.1"/>
    <property type="molecule type" value="Genomic_DNA"/>
</dbReference>
<accession>A0A5C7FQM2</accession>
<name>A0A5C7FQM2_9BACI</name>
<dbReference type="PROSITE" id="PS51272">
    <property type="entry name" value="SLH"/>
    <property type="match status" value="3"/>
</dbReference>
<dbReference type="InterPro" id="IPR051465">
    <property type="entry name" value="Cell_Envelope_Struct_Comp"/>
</dbReference>
<feature type="domain" description="SLH" evidence="3">
    <location>
        <begin position="144"/>
        <end position="207"/>
    </location>
</feature>
<dbReference type="PANTHER" id="PTHR43308">
    <property type="entry name" value="OUTER MEMBRANE PROTEIN ALPHA-RELATED"/>
    <property type="match status" value="1"/>
</dbReference>
<dbReference type="AlphaFoldDB" id="A0A5C7FQM2"/>
<feature type="domain" description="SLH" evidence="3">
    <location>
        <begin position="24"/>
        <end position="87"/>
    </location>
</feature>
<gene>
    <name evidence="4" type="ORF">FTX54_015315</name>
</gene>
<evidence type="ECO:0000259" key="3">
    <source>
        <dbReference type="PROSITE" id="PS51272"/>
    </source>
</evidence>
<dbReference type="Pfam" id="PF00395">
    <property type="entry name" value="SLH"/>
    <property type="match status" value="3"/>
</dbReference>
<proteinExistence type="predicted"/>
<keyword evidence="1 2" id="KW-0732">Signal</keyword>
<dbReference type="RefSeq" id="WP_147802788.1">
    <property type="nucleotide sequence ID" value="NZ_CP144914.1"/>
</dbReference>
<dbReference type="Proteomes" id="UP000321816">
    <property type="component" value="Chromosome"/>
</dbReference>
<feature type="domain" description="SLH" evidence="3">
    <location>
        <begin position="88"/>
        <end position="143"/>
    </location>
</feature>
<protein>
    <submittedName>
        <fullName evidence="4">S-layer homology domain-containing protein</fullName>
    </submittedName>
</protein>
<sequence length="342" mass="37703">MKYFTYLMVALAMLFTAVMPASAQNQFPDVDEDNQYGYCEIITLTSEGVIQGYPDGTFQPDADVKRADSAIMFNRALDLEAGDNNPFSDVNEGSYFYNDVLATHKQGIFQGNPQGLFLPNTELTREQMATLIIRAFELPEAQEEAPFSDRDNANSSHIKDVDALFESGITVGRPDGSFDPKDSVTRQEFAIFLTRALYQGGYIEENCLDDADAPSEVTSASVFMSSGTDVEGVVGEDADKRRQTVDFDMTDFSDDTVFTGGEISVTKDSTIYMLDMPYAHPDIPKQENLTEGVNDLTVAEVLAREEVSLAMLKDAFPDGLSLLGLLIDEKGQATEVNVNFNY</sequence>
<keyword evidence="5" id="KW-1185">Reference proteome</keyword>
<evidence type="ECO:0000256" key="1">
    <source>
        <dbReference type="ARBA" id="ARBA00022729"/>
    </source>
</evidence>
<reference evidence="4 5" key="1">
    <citation type="submission" date="2024-01" db="EMBL/GenBank/DDBJ databases">
        <title>Complete Genome Sequence of Alkalicoccus halolimnae BZ-SZ-XJ29T, a Moderately Halophilic Bacterium Isolated from a Salt Lake.</title>
        <authorList>
            <person name="Zhao B."/>
        </authorList>
    </citation>
    <scope>NUCLEOTIDE SEQUENCE [LARGE SCALE GENOMIC DNA]</scope>
    <source>
        <strain evidence="4 5">BZ-SZ-XJ29</strain>
    </source>
</reference>